<dbReference type="SUPFAM" id="SSF53448">
    <property type="entry name" value="Nucleotide-diphospho-sugar transferases"/>
    <property type="match status" value="1"/>
</dbReference>
<dbReference type="InterPro" id="IPR050834">
    <property type="entry name" value="Glycosyltransf_2"/>
</dbReference>
<dbReference type="EMBL" id="JAGIOB010000001">
    <property type="protein sequence ID" value="MBP2415486.1"/>
    <property type="molecule type" value="Genomic_DNA"/>
</dbReference>
<dbReference type="PANTHER" id="PTHR43685">
    <property type="entry name" value="GLYCOSYLTRANSFERASE"/>
    <property type="match status" value="1"/>
</dbReference>
<comment type="caution">
    <text evidence="2">The sequence shown here is derived from an EMBL/GenBank/DDBJ whole genome shotgun (WGS) entry which is preliminary data.</text>
</comment>
<dbReference type="PANTHER" id="PTHR43685:SF2">
    <property type="entry name" value="GLYCOSYLTRANSFERASE 2-LIKE DOMAIN-CONTAINING PROTEIN"/>
    <property type="match status" value="1"/>
</dbReference>
<protein>
    <recommendedName>
        <fullName evidence="1">Glycosyltransferase 2-like domain-containing protein</fullName>
    </recommendedName>
</protein>
<dbReference type="CDD" id="cd00761">
    <property type="entry name" value="Glyco_tranf_GTA_type"/>
    <property type="match status" value="1"/>
</dbReference>
<keyword evidence="3" id="KW-1185">Reference proteome</keyword>
<reference evidence="2 3" key="1">
    <citation type="submission" date="2021-03" db="EMBL/GenBank/DDBJ databases">
        <title>Sequencing the genomes of 1000 actinobacteria strains.</title>
        <authorList>
            <person name="Klenk H.-P."/>
        </authorList>
    </citation>
    <scope>NUCLEOTIDE SEQUENCE [LARGE SCALE GENOMIC DNA]</scope>
    <source>
        <strain evidence="2 3">DSM 12936</strain>
    </source>
</reference>
<dbReference type="RefSeq" id="WP_210052541.1">
    <property type="nucleotide sequence ID" value="NZ_BAAAMH010000044.1"/>
</dbReference>
<accession>A0ABS4Z364</accession>
<dbReference type="Proteomes" id="UP000758168">
    <property type="component" value="Unassembled WGS sequence"/>
</dbReference>
<evidence type="ECO:0000259" key="1">
    <source>
        <dbReference type="Pfam" id="PF00535"/>
    </source>
</evidence>
<sequence length="319" mass="35272">MRRLTVVIPCYDVERYVGQTVASLRRSASPDVEFLFVDDASTDATAAVLEEQLDTLPGARLLRLPANRGLAGARNAGLDAAGSEYVTFLDGDDFVGPGYYPQLLAVAERLRCDLVRTDHVQVKGRERTVHRIGHGPRGVVGRPRDAILPVHRVTSVDAPYAWAGIYHRRLVDDGLLHFSERLRTCEDRPWIWRLHLRAASFAVVGLHGLFYRRGVPGSLTQVADERQLDFLPAFDQILELVSGDRDAALLLPKAVRSYCSILLHHLALRERYAPELAAVLDERCRAALRRMPAGPLAAVVAGLDPDRADRLRALQGVAA</sequence>
<dbReference type="Gene3D" id="3.90.550.10">
    <property type="entry name" value="Spore Coat Polysaccharide Biosynthesis Protein SpsA, Chain A"/>
    <property type="match status" value="1"/>
</dbReference>
<name>A0ABS4Z364_9ACTN</name>
<feature type="domain" description="Glycosyltransferase 2-like" evidence="1">
    <location>
        <begin position="5"/>
        <end position="129"/>
    </location>
</feature>
<organism evidence="2 3">
    <name type="scientific">Microlunatus capsulatus</name>
    <dbReference type="NCBI Taxonomy" id="99117"/>
    <lineage>
        <taxon>Bacteria</taxon>
        <taxon>Bacillati</taxon>
        <taxon>Actinomycetota</taxon>
        <taxon>Actinomycetes</taxon>
        <taxon>Propionibacteriales</taxon>
        <taxon>Propionibacteriaceae</taxon>
        <taxon>Microlunatus</taxon>
    </lineage>
</organism>
<dbReference type="InterPro" id="IPR001173">
    <property type="entry name" value="Glyco_trans_2-like"/>
</dbReference>
<evidence type="ECO:0000313" key="3">
    <source>
        <dbReference type="Proteomes" id="UP000758168"/>
    </source>
</evidence>
<proteinExistence type="predicted"/>
<evidence type="ECO:0000313" key="2">
    <source>
        <dbReference type="EMBL" id="MBP2415486.1"/>
    </source>
</evidence>
<dbReference type="InterPro" id="IPR029044">
    <property type="entry name" value="Nucleotide-diphossugar_trans"/>
</dbReference>
<gene>
    <name evidence="2" type="ORF">JOF54_000408</name>
</gene>
<dbReference type="Pfam" id="PF00535">
    <property type="entry name" value="Glycos_transf_2"/>
    <property type="match status" value="1"/>
</dbReference>